<proteinExistence type="predicted"/>
<sequence>MYQPCTIMLCLVTYEREAPWSKRDTDVVSAKGTPMLKSVRDTNEQSKKQSFNKENLSIPEGYGCQPIRDDVAEAVWADHTARDLVMVGEVLLGPVSQSPMVICKRLSKESFSEKMSDLSGDSENNNLSIEVDITGSSESTDSFDSTDHTTNSTEQVRRTLDNLSGISDIPTLRVEWCAGLQETKGVNRSLGGGPDQERGHSRDQNSYAAEYI</sequence>
<dbReference type="EMBL" id="BTGU01000031">
    <property type="protein sequence ID" value="GMN49626.1"/>
    <property type="molecule type" value="Genomic_DNA"/>
</dbReference>
<protein>
    <submittedName>
        <fullName evidence="2">Uncharacterized protein</fullName>
    </submittedName>
</protein>
<organism evidence="2 3">
    <name type="scientific">Ficus carica</name>
    <name type="common">Common fig</name>
    <dbReference type="NCBI Taxonomy" id="3494"/>
    <lineage>
        <taxon>Eukaryota</taxon>
        <taxon>Viridiplantae</taxon>
        <taxon>Streptophyta</taxon>
        <taxon>Embryophyta</taxon>
        <taxon>Tracheophyta</taxon>
        <taxon>Spermatophyta</taxon>
        <taxon>Magnoliopsida</taxon>
        <taxon>eudicotyledons</taxon>
        <taxon>Gunneridae</taxon>
        <taxon>Pentapetalae</taxon>
        <taxon>rosids</taxon>
        <taxon>fabids</taxon>
        <taxon>Rosales</taxon>
        <taxon>Moraceae</taxon>
        <taxon>Ficeae</taxon>
        <taxon>Ficus</taxon>
    </lineage>
</organism>
<reference evidence="2" key="1">
    <citation type="submission" date="2023-07" db="EMBL/GenBank/DDBJ databases">
        <title>draft genome sequence of fig (Ficus carica).</title>
        <authorList>
            <person name="Takahashi T."/>
            <person name="Nishimura K."/>
        </authorList>
    </citation>
    <scope>NUCLEOTIDE SEQUENCE</scope>
</reference>
<feature type="region of interest" description="Disordered" evidence="1">
    <location>
        <begin position="135"/>
        <end position="156"/>
    </location>
</feature>
<accession>A0AA88AVX8</accession>
<evidence type="ECO:0000313" key="2">
    <source>
        <dbReference type="EMBL" id="GMN49626.1"/>
    </source>
</evidence>
<evidence type="ECO:0000256" key="1">
    <source>
        <dbReference type="SAM" id="MobiDB-lite"/>
    </source>
</evidence>
<keyword evidence="3" id="KW-1185">Reference proteome</keyword>
<comment type="caution">
    <text evidence="2">The sequence shown here is derived from an EMBL/GenBank/DDBJ whole genome shotgun (WGS) entry which is preliminary data.</text>
</comment>
<feature type="compositionally biased region" description="Low complexity" evidence="1">
    <location>
        <begin position="135"/>
        <end position="153"/>
    </location>
</feature>
<feature type="region of interest" description="Disordered" evidence="1">
    <location>
        <begin position="184"/>
        <end position="212"/>
    </location>
</feature>
<dbReference type="Proteomes" id="UP001187192">
    <property type="component" value="Unassembled WGS sequence"/>
</dbReference>
<name>A0AA88AVX8_FICCA</name>
<dbReference type="AlphaFoldDB" id="A0AA88AVX8"/>
<gene>
    <name evidence="2" type="ORF">TIFTF001_018783</name>
</gene>
<evidence type="ECO:0000313" key="3">
    <source>
        <dbReference type="Proteomes" id="UP001187192"/>
    </source>
</evidence>